<gene>
    <name evidence="1" type="ORF">ERS686654_01858</name>
</gene>
<dbReference type="Proteomes" id="UP000052237">
    <property type="component" value="Unassembled WGS sequence"/>
</dbReference>
<comment type="caution">
    <text evidence="1">The sequence shown here is derived from an EMBL/GenBank/DDBJ whole genome shotgun (WGS) entry which is preliminary data.</text>
</comment>
<sequence length="50" mass="6126">MARGLIDIFKDYRRNKQKEKIQKELGIEPSCKLLYEMRIYLGKKILRELR</sequence>
<dbReference type="RefSeq" id="WP_155589524.1">
    <property type="nucleotide sequence ID" value="NZ_FAVB01000005.1"/>
</dbReference>
<dbReference type="AlphaFoldDB" id="A0A0S4SRH4"/>
<accession>A0A0S4SRH4</accession>
<name>A0A0S4SRH4_CAMHY</name>
<evidence type="ECO:0000313" key="1">
    <source>
        <dbReference type="EMBL" id="CUU88205.1"/>
    </source>
</evidence>
<keyword evidence="2" id="KW-1185">Reference proteome</keyword>
<organism evidence="1 2">
    <name type="scientific">Campylobacter hyointestinalis subsp. hyointestinalis</name>
    <dbReference type="NCBI Taxonomy" id="91352"/>
    <lineage>
        <taxon>Bacteria</taxon>
        <taxon>Pseudomonadati</taxon>
        <taxon>Campylobacterota</taxon>
        <taxon>Epsilonproteobacteria</taxon>
        <taxon>Campylobacterales</taxon>
        <taxon>Campylobacteraceae</taxon>
        <taxon>Campylobacter</taxon>
    </lineage>
</organism>
<reference evidence="1 2" key="1">
    <citation type="submission" date="2015-11" db="EMBL/GenBank/DDBJ databases">
        <authorList>
            <consortium name="Pathogen Informatics"/>
        </authorList>
    </citation>
    <scope>NUCLEOTIDE SEQUENCE [LARGE SCALE GENOMIC DNA]</scope>
    <source>
        <strain evidence="1 2">006A-0059</strain>
    </source>
</reference>
<evidence type="ECO:0000313" key="2">
    <source>
        <dbReference type="Proteomes" id="UP000052237"/>
    </source>
</evidence>
<dbReference type="EMBL" id="FAVB01000005">
    <property type="protein sequence ID" value="CUU88205.1"/>
    <property type="molecule type" value="Genomic_DNA"/>
</dbReference>
<protein>
    <submittedName>
        <fullName evidence="1">Uncharacterized protein</fullName>
    </submittedName>
</protein>
<proteinExistence type="predicted"/>